<gene>
    <name evidence="3" type="ORF">HPE63_05715</name>
</gene>
<dbReference type="EMBL" id="JABTCG010000002">
    <property type="protein sequence ID" value="MBD0850160.1"/>
    <property type="molecule type" value="Genomic_DNA"/>
</dbReference>
<proteinExistence type="predicted"/>
<organism evidence="3 4">
    <name type="scientific">Maribacter arenosus</name>
    <dbReference type="NCBI Taxonomy" id="1854708"/>
    <lineage>
        <taxon>Bacteria</taxon>
        <taxon>Pseudomonadati</taxon>
        <taxon>Bacteroidota</taxon>
        <taxon>Flavobacteriia</taxon>
        <taxon>Flavobacteriales</taxon>
        <taxon>Flavobacteriaceae</taxon>
        <taxon>Maribacter</taxon>
    </lineage>
</organism>
<dbReference type="PANTHER" id="PTHR10900">
    <property type="entry name" value="PERIOSTIN-RELATED"/>
    <property type="match status" value="1"/>
</dbReference>
<dbReference type="PROSITE" id="PS50213">
    <property type="entry name" value="FAS1"/>
    <property type="match status" value="1"/>
</dbReference>
<keyword evidence="4" id="KW-1185">Reference proteome</keyword>
<dbReference type="Pfam" id="PF02469">
    <property type="entry name" value="Fasciclin"/>
    <property type="match status" value="1"/>
</dbReference>
<feature type="domain" description="FAS1" evidence="2">
    <location>
        <begin position="57"/>
        <end position="188"/>
    </location>
</feature>
<dbReference type="Proteomes" id="UP000598350">
    <property type="component" value="Unassembled WGS sequence"/>
</dbReference>
<dbReference type="PANTHER" id="PTHR10900:SF77">
    <property type="entry name" value="FI19380P1"/>
    <property type="match status" value="1"/>
</dbReference>
<evidence type="ECO:0000256" key="1">
    <source>
        <dbReference type="SAM" id="SignalP"/>
    </source>
</evidence>
<protein>
    <submittedName>
        <fullName evidence="3">Fasciclin domain-containing protein</fullName>
    </submittedName>
</protein>
<dbReference type="InterPro" id="IPR000782">
    <property type="entry name" value="FAS1_domain"/>
</dbReference>
<reference evidence="3 4" key="1">
    <citation type="submission" date="2020-05" db="EMBL/GenBank/DDBJ databases">
        <title>The draft genome sequence of Maribacter arenosus CAU 1321.</title>
        <authorList>
            <person name="Mu L."/>
        </authorList>
    </citation>
    <scope>NUCLEOTIDE SEQUENCE [LARGE SCALE GENOMIC DNA]</scope>
    <source>
        <strain evidence="3 4">CAU 1321</strain>
    </source>
</reference>
<feature type="signal peptide" evidence="1">
    <location>
        <begin position="1"/>
        <end position="24"/>
    </location>
</feature>
<dbReference type="RefSeq" id="WP_188313301.1">
    <property type="nucleotide sequence ID" value="NZ_JABTCG010000002.1"/>
</dbReference>
<dbReference type="SUPFAM" id="SSF82153">
    <property type="entry name" value="FAS1 domain"/>
    <property type="match status" value="1"/>
</dbReference>
<dbReference type="PROSITE" id="PS51257">
    <property type="entry name" value="PROKAR_LIPOPROTEIN"/>
    <property type="match status" value="1"/>
</dbReference>
<feature type="chain" id="PRO_5045046609" evidence="1">
    <location>
        <begin position="25"/>
        <end position="194"/>
    </location>
</feature>
<name>A0ABR7V908_9FLAO</name>
<dbReference type="InterPro" id="IPR050904">
    <property type="entry name" value="Adhesion/Biosynth-related"/>
</dbReference>
<dbReference type="InterPro" id="IPR036378">
    <property type="entry name" value="FAS1_dom_sf"/>
</dbReference>
<dbReference type="SMART" id="SM00554">
    <property type="entry name" value="FAS1"/>
    <property type="match status" value="1"/>
</dbReference>
<dbReference type="Gene3D" id="2.30.180.10">
    <property type="entry name" value="FAS1 domain"/>
    <property type="match status" value="1"/>
</dbReference>
<evidence type="ECO:0000313" key="3">
    <source>
        <dbReference type="EMBL" id="MBD0850160.1"/>
    </source>
</evidence>
<comment type="caution">
    <text evidence="3">The sequence shown here is derived from an EMBL/GenBank/DDBJ whole genome shotgun (WGS) entry which is preliminary data.</text>
</comment>
<evidence type="ECO:0000259" key="2">
    <source>
        <dbReference type="PROSITE" id="PS50213"/>
    </source>
</evidence>
<evidence type="ECO:0000313" key="4">
    <source>
        <dbReference type="Proteomes" id="UP000598350"/>
    </source>
</evidence>
<accession>A0ABR7V908</accession>
<keyword evidence="1" id="KW-0732">Signal</keyword>
<sequence>MKTTAKFRLLLGSFLMLMIFIGCKNEAKTETTSSTSEATTDEAKEQGQAFIEDDGSTPNVLQIAIGSPDHTTLVAAVQAADLENALVNAGPLMVFAPTNAAFDALPEGTVENLLKPENKDALANILKYHVTAGNYSKDFLMKFKKLGQANDQNVMIEVKGDDVYVGGAKIIGSVKAGNGIVHVVDKVMLPPSEE</sequence>